<dbReference type="PANTHER" id="PTHR19845:SF0">
    <property type="entry name" value="KATANIN P80 WD40 REPEAT-CONTAINING SUBUNIT B1"/>
    <property type="match status" value="1"/>
</dbReference>
<evidence type="ECO:0000256" key="3">
    <source>
        <dbReference type="ARBA" id="ARBA00023212"/>
    </source>
</evidence>
<sequence>MDNPYQNVAHFTRMEIAATDIVEPSKLFAPPTHAVLSSRSRCIFVANPLTAHSLLGIDSEVPSVSFAGHVDCLRLSTDERNIAIGSNELIKLIDLARGREIRNLSGHSLAVRALAPRWSSVYSWVSGSLDSTWIIWDSRSHPANVLQGRAAGPVRCVELSPDDIILGVGTDSTLQLFDIRQRLSLKQFPSSTHGAVFHPSQRMVATYGTDRVVRYWCLDEFISIAMSDAFASEIRCARFVNCQGIDPLLVASTDELMRTLTSEPCETLAVNTVADSKKVLNMHVTSDGIGLICSGPNAEVSYHVYSMEELLCGTMKSPEFSDDDESLSEEMIPLNVRENSPSSTSYQESLCASRMSHVEDPTFVTHTRNNSLPIRSSSSDRNTPISTRIRSQKNGNDKRTNSERNLVSRPRSPSVPAVTSVDNSRVRETAGSRVTSRSISPANGVTIKEAPITPSRSQDKASRNTMSSRPPRESRRAVHVTNSNEPAVHRENSAHGLLLNEFVAKMEKEHYMTVMQAEKTALGVHQLAASLKHGGITQMLKDGIFADDLAVVAMLRMFNEKKRWDINICNIYLEKLKDFLFDNTLPEICRQVALSSLQCIATTLLDSLRSCARAPLSSIGVDVAAEERKEKAENCLKELRDLRDRREQFYRRLSQEDVYRLDAIMVFLKPL</sequence>
<comment type="subcellular location">
    <subcellularLocation>
        <location evidence="1">Cytoplasm</location>
        <location evidence="1">Cytoskeleton</location>
    </subcellularLocation>
</comment>
<dbReference type="InterPro" id="IPR036322">
    <property type="entry name" value="WD40_repeat_dom_sf"/>
</dbReference>
<keyword evidence="4" id="KW-0175">Coiled coil</keyword>
<comment type="caution">
    <text evidence="7">The sequence shown here is derived from an EMBL/GenBank/DDBJ whole genome shotgun (WGS) entry which is preliminary data.</text>
</comment>
<dbReference type="GO" id="GO:0008352">
    <property type="term" value="C:katanin complex"/>
    <property type="evidence" value="ECO:0007669"/>
    <property type="project" value="TreeGrafter"/>
</dbReference>
<proteinExistence type="predicted"/>
<evidence type="ECO:0000256" key="4">
    <source>
        <dbReference type="SAM" id="Coils"/>
    </source>
</evidence>
<protein>
    <recommendedName>
        <fullName evidence="6">Katanin p80 subunit C-terminal domain-containing protein</fullName>
    </recommendedName>
</protein>
<dbReference type="Gene3D" id="2.130.10.10">
    <property type="entry name" value="YVTN repeat-like/Quinoprotein amine dehydrogenase"/>
    <property type="match status" value="1"/>
</dbReference>
<dbReference type="Proteomes" id="UP001176961">
    <property type="component" value="Unassembled WGS sequence"/>
</dbReference>
<evidence type="ECO:0000259" key="6">
    <source>
        <dbReference type="Pfam" id="PF13925"/>
    </source>
</evidence>
<dbReference type="Pfam" id="PF13925">
    <property type="entry name" value="Katanin_con80"/>
    <property type="match status" value="1"/>
</dbReference>
<dbReference type="SMART" id="SM00320">
    <property type="entry name" value="WD40"/>
    <property type="match status" value="4"/>
</dbReference>
<keyword evidence="2" id="KW-0963">Cytoplasm</keyword>
<feature type="compositionally biased region" description="Polar residues" evidence="5">
    <location>
        <begin position="364"/>
        <end position="394"/>
    </location>
</feature>
<gene>
    <name evidence="7" type="ORF">CYNAS_LOCUS6303</name>
</gene>
<dbReference type="GO" id="GO:0007019">
    <property type="term" value="P:microtubule depolymerization"/>
    <property type="evidence" value="ECO:0007669"/>
    <property type="project" value="TreeGrafter"/>
</dbReference>
<organism evidence="7 8">
    <name type="scientific">Cylicocyclus nassatus</name>
    <name type="common">Nematode worm</name>
    <dbReference type="NCBI Taxonomy" id="53992"/>
    <lineage>
        <taxon>Eukaryota</taxon>
        <taxon>Metazoa</taxon>
        <taxon>Ecdysozoa</taxon>
        <taxon>Nematoda</taxon>
        <taxon>Chromadorea</taxon>
        <taxon>Rhabditida</taxon>
        <taxon>Rhabditina</taxon>
        <taxon>Rhabditomorpha</taxon>
        <taxon>Strongyloidea</taxon>
        <taxon>Strongylidae</taxon>
        <taxon>Cylicocyclus</taxon>
    </lineage>
</organism>
<evidence type="ECO:0000256" key="5">
    <source>
        <dbReference type="SAM" id="MobiDB-lite"/>
    </source>
</evidence>
<dbReference type="EMBL" id="CATQJL010000112">
    <property type="protein sequence ID" value="CAJ0594320.1"/>
    <property type="molecule type" value="Genomic_DNA"/>
</dbReference>
<dbReference type="SUPFAM" id="SSF50978">
    <property type="entry name" value="WD40 repeat-like"/>
    <property type="match status" value="1"/>
</dbReference>
<name>A0AA36LZR2_CYLNA</name>
<dbReference type="InterPro" id="IPR001680">
    <property type="entry name" value="WD40_rpt"/>
</dbReference>
<feature type="coiled-coil region" evidence="4">
    <location>
        <begin position="622"/>
        <end position="652"/>
    </location>
</feature>
<feature type="compositionally biased region" description="Polar residues" evidence="5">
    <location>
        <begin position="432"/>
        <end position="443"/>
    </location>
</feature>
<evidence type="ECO:0000313" key="7">
    <source>
        <dbReference type="EMBL" id="CAJ0594320.1"/>
    </source>
</evidence>
<dbReference type="AlphaFoldDB" id="A0AA36LZR2"/>
<accession>A0AA36LZR2</accession>
<evidence type="ECO:0000256" key="1">
    <source>
        <dbReference type="ARBA" id="ARBA00004245"/>
    </source>
</evidence>
<dbReference type="InterPro" id="IPR028021">
    <property type="entry name" value="Katanin_C-terminal"/>
</dbReference>
<feature type="region of interest" description="Disordered" evidence="5">
    <location>
        <begin position="333"/>
        <end position="482"/>
    </location>
</feature>
<keyword evidence="3" id="KW-0206">Cytoskeleton</keyword>
<keyword evidence="8" id="KW-1185">Reference proteome</keyword>
<dbReference type="Pfam" id="PF00400">
    <property type="entry name" value="WD40"/>
    <property type="match status" value="1"/>
</dbReference>
<evidence type="ECO:0000256" key="2">
    <source>
        <dbReference type="ARBA" id="ARBA00022490"/>
    </source>
</evidence>
<evidence type="ECO:0000313" key="8">
    <source>
        <dbReference type="Proteomes" id="UP001176961"/>
    </source>
</evidence>
<dbReference type="InterPro" id="IPR015943">
    <property type="entry name" value="WD40/YVTN_repeat-like_dom_sf"/>
</dbReference>
<feature type="domain" description="Katanin p80 subunit C-terminal" evidence="6">
    <location>
        <begin position="536"/>
        <end position="651"/>
    </location>
</feature>
<feature type="compositionally biased region" description="Polar residues" evidence="5">
    <location>
        <begin position="337"/>
        <end position="350"/>
    </location>
</feature>
<dbReference type="PANTHER" id="PTHR19845">
    <property type="entry name" value="KATANIN P80 SUBUNIT"/>
    <property type="match status" value="1"/>
</dbReference>
<dbReference type="GO" id="GO:0008017">
    <property type="term" value="F:microtubule binding"/>
    <property type="evidence" value="ECO:0007669"/>
    <property type="project" value="InterPro"/>
</dbReference>
<reference evidence="7" key="1">
    <citation type="submission" date="2023-07" db="EMBL/GenBank/DDBJ databases">
        <authorList>
            <consortium name="CYATHOMIX"/>
        </authorList>
    </citation>
    <scope>NUCLEOTIDE SEQUENCE</scope>
    <source>
        <strain evidence="7">N/A</strain>
    </source>
</reference>